<dbReference type="SUPFAM" id="SSF47226">
    <property type="entry name" value="Histidine-containing phosphotransfer domain, HPT domain"/>
    <property type="match status" value="1"/>
</dbReference>
<evidence type="ECO:0000259" key="19">
    <source>
        <dbReference type="PROSITE" id="PS50894"/>
    </source>
</evidence>
<keyword evidence="7" id="KW-0547">Nucleotide-binding</keyword>
<dbReference type="InterPro" id="IPR001610">
    <property type="entry name" value="PAC"/>
</dbReference>
<dbReference type="EMBL" id="JBGJLR010000003">
    <property type="protein sequence ID" value="MEZ2738845.1"/>
    <property type="molecule type" value="Genomic_DNA"/>
</dbReference>
<keyword evidence="22" id="KW-1185">Reference proteome</keyword>
<evidence type="ECO:0000256" key="9">
    <source>
        <dbReference type="ARBA" id="ARBA00022989"/>
    </source>
</evidence>
<feature type="domain" description="PAC" evidence="18">
    <location>
        <begin position="589"/>
        <end position="641"/>
    </location>
</feature>
<dbReference type="Gene3D" id="3.40.50.2300">
    <property type="match status" value="1"/>
</dbReference>
<evidence type="ECO:0000259" key="20">
    <source>
        <dbReference type="PROSITE" id="PS50924"/>
    </source>
</evidence>
<dbReference type="Pfam" id="PF02518">
    <property type="entry name" value="HATPase_c"/>
    <property type="match status" value="1"/>
</dbReference>
<evidence type="ECO:0000256" key="11">
    <source>
        <dbReference type="ARBA" id="ARBA00023136"/>
    </source>
</evidence>
<name>A0ABV4IAH6_9BURK</name>
<feature type="domain" description="Response regulatory" evidence="16">
    <location>
        <begin position="894"/>
        <end position="1013"/>
    </location>
</feature>
<feature type="domain" description="HPt" evidence="19">
    <location>
        <begin position="1052"/>
        <end position="1145"/>
    </location>
</feature>
<evidence type="ECO:0000256" key="12">
    <source>
        <dbReference type="PROSITE-ProRule" id="PRU00110"/>
    </source>
</evidence>
<dbReference type="Pfam" id="PF00989">
    <property type="entry name" value="PAS"/>
    <property type="match status" value="1"/>
</dbReference>
<evidence type="ECO:0000259" key="16">
    <source>
        <dbReference type="PROSITE" id="PS50110"/>
    </source>
</evidence>
<dbReference type="SMART" id="SM00091">
    <property type="entry name" value="PAS"/>
    <property type="match status" value="3"/>
</dbReference>
<keyword evidence="10" id="KW-0902">Two-component regulatory system</keyword>
<evidence type="ECO:0000256" key="13">
    <source>
        <dbReference type="PROSITE-ProRule" id="PRU00169"/>
    </source>
</evidence>
<dbReference type="Pfam" id="PF00512">
    <property type="entry name" value="HisKA"/>
    <property type="match status" value="1"/>
</dbReference>
<dbReference type="InterPro" id="IPR013655">
    <property type="entry name" value="PAS_fold_3"/>
</dbReference>
<dbReference type="Gene3D" id="1.20.120.160">
    <property type="entry name" value="HPT domain"/>
    <property type="match status" value="1"/>
</dbReference>
<dbReference type="InterPro" id="IPR008207">
    <property type="entry name" value="Sig_transdc_His_kin_Hpt_dom"/>
</dbReference>
<dbReference type="SMART" id="SM00448">
    <property type="entry name" value="REC"/>
    <property type="match status" value="1"/>
</dbReference>
<dbReference type="PROSITE" id="PS50924">
    <property type="entry name" value="MHYT"/>
    <property type="match status" value="1"/>
</dbReference>
<dbReference type="EC" id="2.7.13.3" evidence="3"/>
<dbReference type="SMART" id="SM00388">
    <property type="entry name" value="HisKA"/>
    <property type="match status" value="1"/>
</dbReference>
<keyword evidence="8" id="KW-0067">ATP-binding</keyword>
<feature type="domain" description="PAS" evidence="17">
    <location>
        <begin position="262"/>
        <end position="332"/>
    </location>
</feature>
<dbReference type="Pfam" id="PF08447">
    <property type="entry name" value="PAS_3"/>
    <property type="match status" value="1"/>
</dbReference>
<keyword evidence="9 14" id="KW-1133">Transmembrane helix</keyword>
<feature type="modified residue" description="4-aspartylphosphate" evidence="13">
    <location>
        <position position="943"/>
    </location>
</feature>
<feature type="domain" description="PAC" evidence="18">
    <location>
        <begin position="467"/>
        <end position="519"/>
    </location>
</feature>
<accession>A0ABV4IAH6</accession>
<dbReference type="InterPro" id="IPR036890">
    <property type="entry name" value="HATPase_C_sf"/>
</dbReference>
<evidence type="ECO:0000256" key="1">
    <source>
        <dbReference type="ARBA" id="ARBA00000085"/>
    </source>
</evidence>
<reference evidence="21 22" key="1">
    <citation type="submission" date="2024-08" db="EMBL/GenBank/DDBJ databases">
        <authorList>
            <person name="Feng Z."/>
            <person name="Ronholm J."/>
        </authorList>
    </citation>
    <scope>NUCLEOTIDE SEQUENCE [LARGE SCALE GENOMIC DNA]</scope>
    <source>
        <strain evidence="21 22">4-AB0-8</strain>
    </source>
</reference>
<evidence type="ECO:0000259" key="17">
    <source>
        <dbReference type="PROSITE" id="PS50112"/>
    </source>
</evidence>
<organism evidence="21 22">
    <name type="scientific">Comamonas jiangduensis</name>
    <dbReference type="NCBI Taxonomy" id="1194168"/>
    <lineage>
        <taxon>Bacteria</taxon>
        <taxon>Pseudomonadati</taxon>
        <taxon>Pseudomonadota</taxon>
        <taxon>Betaproteobacteria</taxon>
        <taxon>Burkholderiales</taxon>
        <taxon>Comamonadaceae</taxon>
        <taxon>Comamonas</taxon>
    </lineage>
</organism>
<dbReference type="InterPro" id="IPR005467">
    <property type="entry name" value="His_kinase_dom"/>
</dbReference>
<feature type="domain" description="PAS" evidence="17">
    <location>
        <begin position="530"/>
        <end position="568"/>
    </location>
</feature>
<dbReference type="SUPFAM" id="SSF52172">
    <property type="entry name" value="CheY-like"/>
    <property type="match status" value="1"/>
</dbReference>
<evidence type="ECO:0000313" key="22">
    <source>
        <dbReference type="Proteomes" id="UP001567350"/>
    </source>
</evidence>
<comment type="caution">
    <text evidence="21">The sequence shown here is derived from an EMBL/GenBank/DDBJ whole genome shotgun (WGS) entry which is preliminary data.</text>
</comment>
<evidence type="ECO:0000256" key="14">
    <source>
        <dbReference type="PROSITE-ProRule" id="PRU00244"/>
    </source>
</evidence>
<dbReference type="SUPFAM" id="SSF47384">
    <property type="entry name" value="Homodimeric domain of signal transducing histidine kinase"/>
    <property type="match status" value="1"/>
</dbReference>
<feature type="transmembrane region" description="Helical" evidence="14">
    <location>
        <begin position="149"/>
        <end position="173"/>
    </location>
</feature>
<evidence type="ECO:0000256" key="10">
    <source>
        <dbReference type="ARBA" id="ARBA00023012"/>
    </source>
</evidence>
<dbReference type="Pfam" id="PF01627">
    <property type="entry name" value="Hpt"/>
    <property type="match status" value="1"/>
</dbReference>
<evidence type="ECO:0000256" key="4">
    <source>
        <dbReference type="ARBA" id="ARBA00022475"/>
    </source>
</evidence>
<dbReference type="PROSITE" id="PS50113">
    <property type="entry name" value="PAC"/>
    <property type="match status" value="3"/>
</dbReference>
<dbReference type="PROSITE" id="PS50894">
    <property type="entry name" value="HPT"/>
    <property type="match status" value="1"/>
</dbReference>
<dbReference type="NCBIfam" id="TIGR00229">
    <property type="entry name" value="sensory_box"/>
    <property type="match status" value="3"/>
</dbReference>
<dbReference type="RefSeq" id="WP_370890752.1">
    <property type="nucleotide sequence ID" value="NZ_JBGJLR010000003.1"/>
</dbReference>
<evidence type="ECO:0000259" key="15">
    <source>
        <dbReference type="PROSITE" id="PS50109"/>
    </source>
</evidence>
<comment type="catalytic activity">
    <reaction evidence="1">
        <text>ATP + protein L-histidine = ADP + protein N-phospho-L-histidine.</text>
        <dbReference type="EC" id="2.7.13.3"/>
    </reaction>
</comment>
<dbReference type="Pfam" id="PF03707">
    <property type="entry name" value="MHYT"/>
    <property type="match status" value="2"/>
</dbReference>
<feature type="transmembrane region" description="Helical" evidence="14">
    <location>
        <begin position="57"/>
        <end position="78"/>
    </location>
</feature>
<feature type="domain" description="MHYT" evidence="20">
    <location>
        <begin position="20"/>
        <end position="211"/>
    </location>
</feature>
<feature type="domain" description="PAC" evidence="18">
    <location>
        <begin position="339"/>
        <end position="389"/>
    </location>
</feature>
<dbReference type="PROSITE" id="PS50109">
    <property type="entry name" value="HIS_KIN"/>
    <property type="match status" value="1"/>
</dbReference>
<dbReference type="InterPro" id="IPR003661">
    <property type="entry name" value="HisK_dim/P_dom"/>
</dbReference>
<feature type="transmembrane region" description="Helical" evidence="14">
    <location>
        <begin position="24"/>
        <end position="45"/>
    </location>
</feature>
<protein>
    <recommendedName>
        <fullName evidence="3">histidine kinase</fullName>
        <ecNumber evidence="3">2.7.13.3</ecNumber>
    </recommendedName>
</protein>
<dbReference type="InterPro" id="IPR000014">
    <property type="entry name" value="PAS"/>
</dbReference>
<keyword evidence="4" id="KW-1003">Cell membrane</keyword>
<dbReference type="InterPro" id="IPR000700">
    <property type="entry name" value="PAS-assoc_C"/>
</dbReference>
<comment type="subcellular location">
    <subcellularLocation>
        <location evidence="2">Cell membrane</location>
        <topology evidence="2">Multi-pass membrane protein</topology>
    </subcellularLocation>
</comment>
<dbReference type="PROSITE" id="PS50110">
    <property type="entry name" value="RESPONSE_REGULATORY"/>
    <property type="match status" value="1"/>
</dbReference>
<keyword evidence="11 14" id="KW-0472">Membrane</keyword>
<feature type="transmembrane region" description="Helical" evidence="14">
    <location>
        <begin position="84"/>
        <end position="107"/>
    </location>
</feature>
<evidence type="ECO:0000256" key="3">
    <source>
        <dbReference type="ARBA" id="ARBA00012438"/>
    </source>
</evidence>
<dbReference type="InterPro" id="IPR011006">
    <property type="entry name" value="CheY-like_superfamily"/>
</dbReference>
<dbReference type="Gene3D" id="3.30.565.10">
    <property type="entry name" value="Histidine kinase-like ATPase, C-terminal domain"/>
    <property type="match status" value="1"/>
</dbReference>
<dbReference type="SMART" id="SM00086">
    <property type="entry name" value="PAC"/>
    <property type="match status" value="3"/>
</dbReference>
<evidence type="ECO:0000313" key="21">
    <source>
        <dbReference type="EMBL" id="MEZ2738845.1"/>
    </source>
</evidence>
<dbReference type="InterPro" id="IPR035965">
    <property type="entry name" value="PAS-like_dom_sf"/>
</dbReference>
<dbReference type="PANTHER" id="PTHR45339:SF1">
    <property type="entry name" value="HYBRID SIGNAL TRANSDUCTION HISTIDINE KINASE J"/>
    <property type="match status" value="1"/>
</dbReference>
<dbReference type="CDD" id="cd16922">
    <property type="entry name" value="HATPase_EvgS-ArcB-TorS-like"/>
    <property type="match status" value="1"/>
</dbReference>
<dbReference type="InterPro" id="IPR004358">
    <property type="entry name" value="Sig_transdc_His_kin-like_C"/>
</dbReference>
<dbReference type="InterPro" id="IPR005330">
    <property type="entry name" value="MHYT_dom"/>
</dbReference>
<dbReference type="InterPro" id="IPR003594">
    <property type="entry name" value="HATPase_dom"/>
</dbReference>
<dbReference type="Gene3D" id="3.30.450.20">
    <property type="entry name" value="PAS domain"/>
    <property type="match status" value="3"/>
</dbReference>
<feature type="transmembrane region" description="Helical" evidence="14">
    <location>
        <begin position="225"/>
        <end position="250"/>
    </location>
</feature>
<evidence type="ECO:0000256" key="5">
    <source>
        <dbReference type="ARBA" id="ARBA00022553"/>
    </source>
</evidence>
<keyword evidence="6 14" id="KW-0812">Transmembrane</keyword>
<keyword evidence="5 13" id="KW-0597">Phosphoprotein</keyword>
<dbReference type="PROSITE" id="PS50112">
    <property type="entry name" value="PAS"/>
    <property type="match status" value="2"/>
</dbReference>
<dbReference type="InterPro" id="IPR001789">
    <property type="entry name" value="Sig_transdc_resp-reg_receiver"/>
</dbReference>
<dbReference type="Proteomes" id="UP001567350">
    <property type="component" value="Unassembled WGS sequence"/>
</dbReference>
<feature type="modified residue" description="Phosphohistidine" evidence="12">
    <location>
        <position position="1091"/>
    </location>
</feature>
<dbReference type="SMART" id="SM00387">
    <property type="entry name" value="HATPase_c"/>
    <property type="match status" value="1"/>
</dbReference>
<evidence type="ECO:0000256" key="2">
    <source>
        <dbReference type="ARBA" id="ARBA00004651"/>
    </source>
</evidence>
<sequence>MWIRFLSDDIAYVPMQWAWMNPTLVAVSIAVSVLTAMLALGLAGAARQGRYRRLSQAAGTVSLGAGVWAMHFIGMQAFTPCGSGSFALVHSALSLLPSLLAAGFVLHTLTRPALRCRDVLLSGLVLGLGVAAMHFWGMRASEATHYMDYAPTGLVLALSLGIALAIFSVTVYCRLQEIGASAITTVLLSGSVMGLSTACLHYIAMDAIHLPVGLDPTGSVPLESPWTPLTIGASICLLLGFALLALNMALRWRQLFWDIRRSEARLRAVVDTAVDGIIMIEGDGSIVAFNPAAEQLLGWKAADILGRNVSILMPAPHRQAHDGYLRHHLATGHTNIIGSGREVQALHQDGSLIDVRLAVGPVAQADKPLFVGFLTDMRQRKAMESSLLRSEEQHRTLISNMPGVTFRRVAQPAWQPLFLSTPVEALTGWPAEALLAHTQPMEQLLLESDTAALHQAVTEALQAGVSYACEYRLRHRDGDIRWVTESGRGVYDAQGQVQWIDGVLIDHTEAKARNAEFEGTVAAINRAVAVVEYSLDGHVLTANQNFLKLFGYTLDEVQGQHYRLLYPQTPAFHAQAAHIWSTLQTGAFASIECQALRKGGSTFWVQTTFSPILDANGTTLRITQLLSDITASKTLADALLQAKEKAEAAAAARSTFLANMSHEIRTPMNAIIGFSEALLDTPLRPTQQRYVDTVYRSARSMLRLLNDILDTAKLDKGAVDLEITDFSVADVCNLVIGAQRIQAEKKGLQLLLHIHREVPRYLQGDALRIQQIVTNLMGNAVKFTERGHVRLEVGYGQGTLHLRIQDTGIGIAADKIEHIFAPFAQADASTTRRFGGTGLGTTISRQLAQVMGGDIHIRSTPGQGTEFHVQLPLPQGQAPHNVAAPAPARLTPLQILAVDDVPQNLELLQLVLRRHGHTVHLAPDGQAAVRMRQTQPFDLILMDLQMPHMDGMEAARAIRAWEADTGTAAIPIIALSASVLAQDRIASDAAGMNGFAAKPLEPHQLMLEIARVLQRTPASTAATAATPLPAEVPLPLDGIVADWHTGMQLWGGQAALRAAWARFMAEQHNRMQELRTLVLHNDAATAAAIVHRMRGAAGNLALPQLHAVLTALENAAHHHDAAAFDQQLPALGSALAQVEALLRATEASFSAAAHPSALPTPPLSQAALAPAEVEQLQAALQAVAQSLHNGEIDSASLQCLNQWLPASQTAPLQAALDLFDLDQALHQVQLLLASLSAFDPRNIPDVAQP</sequence>
<evidence type="ECO:0000256" key="8">
    <source>
        <dbReference type="ARBA" id="ARBA00022840"/>
    </source>
</evidence>
<dbReference type="SUPFAM" id="SSF55874">
    <property type="entry name" value="ATPase domain of HSP90 chaperone/DNA topoisomerase II/histidine kinase"/>
    <property type="match status" value="1"/>
</dbReference>
<dbReference type="Pfam" id="PF13426">
    <property type="entry name" value="PAS_9"/>
    <property type="match status" value="1"/>
</dbReference>
<dbReference type="CDD" id="cd00082">
    <property type="entry name" value="HisKA"/>
    <property type="match status" value="1"/>
</dbReference>
<feature type="transmembrane region" description="Helical" evidence="14">
    <location>
        <begin position="185"/>
        <end position="205"/>
    </location>
</feature>
<feature type="domain" description="Histidine kinase" evidence="15">
    <location>
        <begin position="659"/>
        <end position="875"/>
    </location>
</feature>
<dbReference type="Gene3D" id="1.10.287.130">
    <property type="match status" value="1"/>
</dbReference>
<gene>
    <name evidence="21" type="ORF">ACBP88_05090</name>
</gene>
<dbReference type="CDD" id="cd00130">
    <property type="entry name" value="PAS"/>
    <property type="match status" value="3"/>
</dbReference>
<evidence type="ECO:0000259" key="18">
    <source>
        <dbReference type="PROSITE" id="PS50113"/>
    </source>
</evidence>
<dbReference type="SUPFAM" id="SSF55785">
    <property type="entry name" value="PYP-like sensor domain (PAS domain)"/>
    <property type="match status" value="3"/>
</dbReference>
<evidence type="ECO:0000256" key="7">
    <source>
        <dbReference type="ARBA" id="ARBA00022741"/>
    </source>
</evidence>
<dbReference type="InterPro" id="IPR036641">
    <property type="entry name" value="HPT_dom_sf"/>
</dbReference>
<dbReference type="PANTHER" id="PTHR45339">
    <property type="entry name" value="HYBRID SIGNAL TRANSDUCTION HISTIDINE KINASE J"/>
    <property type="match status" value="1"/>
</dbReference>
<proteinExistence type="predicted"/>
<evidence type="ECO:0000256" key="6">
    <source>
        <dbReference type="ARBA" id="ARBA00022692"/>
    </source>
</evidence>
<dbReference type="InterPro" id="IPR036097">
    <property type="entry name" value="HisK_dim/P_sf"/>
</dbReference>
<dbReference type="Pfam" id="PF00072">
    <property type="entry name" value="Response_reg"/>
    <property type="match status" value="1"/>
</dbReference>
<dbReference type="PRINTS" id="PR00344">
    <property type="entry name" value="BCTRLSENSOR"/>
</dbReference>
<dbReference type="InterPro" id="IPR013767">
    <property type="entry name" value="PAS_fold"/>
</dbReference>
<dbReference type="CDD" id="cd17546">
    <property type="entry name" value="REC_hyHK_CKI1_RcsC-like"/>
    <property type="match status" value="1"/>
</dbReference>
<feature type="transmembrane region" description="Helical" evidence="14">
    <location>
        <begin position="119"/>
        <end position="137"/>
    </location>
</feature>